<protein>
    <submittedName>
        <fullName evidence="7">Oligopeptide transporter, OPT family</fullName>
    </submittedName>
</protein>
<name>A0A134AMY1_9FUSO</name>
<evidence type="ECO:0000256" key="5">
    <source>
        <dbReference type="ARBA" id="ARBA00023136"/>
    </source>
</evidence>
<feature type="transmembrane region" description="Helical" evidence="6">
    <location>
        <begin position="493"/>
        <end position="514"/>
    </location>
</feature>
<accession>A0A134AMY1</accession>
<dbReference type="PANTHER" id="PTHR31645">
    <property type="entry name" value="OLIGOPEPTIDE TRANSPORTER YGL114W-RELATED"/>
    <property type="match status" value="1"/>
</dbReference>
<dbReference type="GO" id="GO:0035673">
    <property type="term" value="F:oligopeptide transmembrane transporter activity"/>
    <property type="evidence" value="ECO:0007669"/>
    <property type="project" value="InterPro"/>
</dbReference>
<feature type="transmembrane region" description="Helical" evidence="6">
    <location>
        <begin position="314"/>
        <end position="332"/>
    </location>
</feature>
<gene>
    <name evidence="7" type="ORF">HMPREF3180_00589</name>
</gene>
<proteinExistence type="predicted"/>
<evidence type="ECO:0000313" key="8">
    <source>
        <dbReference type="Proteomes" id="UP000070483"/>
    </source>
</evidence>
<feature type="transmembrane region" description="Helical" evidence="6">
    <location>
        <begin position="290"/>
        <end position="309"/>
    </location>
</feature>
<evidence type="ECO:0000256" key="4">
    <source>
        <dbReference type="ARBA" id="ARBA00022989"/>
    </source>
</evidence>
<feature type="transmembrane region" description="Helical" evidence="6">
    <location>
        <begin position="206"/>
        <end position="239"/>
    </location>
</feature>
<dbReference type="Proteomes" id="UP000070483">
    <property type="component" value="Unassembled WGS sequence"/>
</dbReference>
<dbReference type="PATRIC" id="fig|157687.3.peg.588"/>
<feature type="transmembrane region" description="Helical" evidence="6">
    <location>
        <begin position="52"/>
        <end position="70"/>
    </location>
</feature>
<feature type="transmembrane region" description="Helical" evidence="6">
    <location>
        <begin position="372"/>
        <end position="394"/>
    </location>
</feature>
<feature type="transmembrane region" description="Helical" evidence="6">
    <location>
        <begin position="82"/>
        <end position="105"/>
    </location>
</feature>
<evidence type="ECO:0000256" key="2">
    <source>
        <dbReference type="ARBA" id="ARBA00022448"/>
    </source>
</evidence>
<dbReference type="STRING" id="157687.HMPREF3180_00589"/>
<feature type="transmembrane region" description="Helical" evidence="6">
    <location>
        <begin position="526"/>
        <end position="552"/>
    </location>
</feature>
<dbReference type="PANTHER" id="PTHR31645:SF0">
    <property type="entry name" value="OLIGOPEPTIDE TRANSPORTER YGL114W-RELATED"/>
    <property type="match status" value="1"/>
</dbReference>
<dbReference type="InterPro" id="IPR045035">
    <property type="entry name" value="YSL-like"/>
</dbReference>
<comment type="caution">
    <text evidence="7">The sequence shown here is derived from an EMBL/GenBank/DDBJ whole genome shotgun (WGS) entry which is preliminary data.</text>
</comment>
<feature type="transmembrane region" description="Helical" evidence="6">
    <location>
        <begin position="168"/>
        <end position="186"/>
    </location>
</feature>
<keyword evidence="3 6" id="KW-0812">Transmembrane</keyword>
<organism evidence="7 8">
    <name type="scientific">Leptotrichia wadei</name>
    <dbReference type="NCBI Taxonomy" id="157687"/>
    <lineage>
        <taxon>Bacteria</taxon>
        <taxon>Fusobacteriati</taxon>
        <taxon>Fusobacteriota</taxon>
        <taxon>Fusobacteriia</taxon>
        <taxon>Fusobacteriales</taxon>
        <taxon>Leptotrichiaceae</taxon>
        <taxon>Leptotrichia</taxon>
    </lineage>
</organism>
<dbReference type="AlphaFoldDB" id="A0A134AMY1"/>
<sequence>MGGKLMGKTKKVATKTERSGINITFPAVFTGIIGAILVSSSSFYIALKFGALPWPTIMVTLLSMITLSLFKKTNNKEITVAHTIMSAGSMVAGGVAFTMPAYIILGGKLTDINQYQLLLAILSGSIAGAFLSYIFRAKLIEEEKLEFPIGEAAYNLVNSGKSAENIRYVAFGTLFSSIVAFFRDFSFTKGKASLIPTVVTLKNGLFSIYISPLLVGIGYVLGFINTFVWFLGGAIVLFIGEPLAKMFKIADFPIMKNSFGMGFMIGIGIAIVLKIIFVNKMKKDTENKSIVAKLLVLSVISIIIITFIYKLPIFLSLILVLISILCTIIAGYSTGKTGVNPMEIYAIITILLISFLNKMLNGLNIGGIKFYTNLNTLILFMLACIITVACGLAGDILNDFKSGYKMKVKPSEQLFGELIGAIVSSFVITFLFFVFFKVYKVIGPVENTELIALQASIVATVINGIPFLGIFFIGLAAGLILSLLNLPVLTFGIGIYVPFYLTSTVFLGGLVSFIGNKVSKNSHSKLLLISNGLMSGEAIVGVILSIMAYIGLFMK</sequence>
<feature type="transmembrane region" description="Helical" evidence="6">
    <location>
        <begin position="414"/>
        <end position="436"/>
    </location>
</feature>
<dbReference type="GO" id="GO:0016020">
    <property type="term" value="C:membrane"/>
    <property type="evidence" value="ECO:0007669"/>
    <property type="project" value="UniProtKB-SubCell"/>
</dbReference>
<evidence type="ECO:0000256" key="1">
    <source>
        <dbReference type="ARBA" id="ARBA00004141"/>
    </source>
</evidence>
<evidence type="ECO:0000256" key="3">
    <source>
        <dbReference type="ARBA" id="ARBA00022692"/>
    </source>
</evidence>
<feature type="transmembrane region" description="Helical" evidence="6">
    <location>
        <begin position="21"/>
        <end position="46"/>
    </location>
</feature>
<dbReference type="Pfam" id="PF03169">
    <property type="entry name" value="OPT"/>
    <property type="match status" value="2"/>
</dbReference>
<evidence type="ECO:0000256" key="6">
    <source>
        <dbReference type="SAM" id="Phobius"/>
    </source>
</evidence>
<evidence type="ECO:0000313" key="7">
    <source>
        <dbReference type="EMBL" id="KXB69047.1"/>
    </source>
</evidence>
<dbReference type="InterPro" id="IPR004813">
    <property type="entry name" value="OPT"/>
</dbReference>
<keyword evidence="2" id="KW-0813">Transport</keyword>
<feature type="transmembrane region" description="Helical" evidence="6">
    <location>
        <begin position="259"/>
        <end position="278"/>
    </location>
</feature>
<feature type="transmembrane region" description="Helical" evidence="6">
    <location>
        <begin position="344"/>
        <end position="360"/>
    </location>
</feature>
<comment type="subcellular location">
    <subcellularLocation>
        <location evidence="1">Membrane</location>
        <topology evidence="1">Multi-pass membrane protein</topology>
    </subcellularLocation>
</comment>
<feature type="transmembrane region" description="Helical" evidence="6">
    <location>
        <begin position="457"/>
        <end position="481"/>
    </location>
</feature>
<keyword evidence="5 6" id="KW-0472">Membrane</keyword>
<dbReference type="EMBL" id="LSDD01000036">
    <property type="protein sequence ID" value="KXB69047.1"/>
    <property type="molecule type" value="Genomic_DNA"/>
</dbReference>
<keyword evidence="4 6" id="KW-1133">Transmembrane helix</keyword>
<reference evidence="8" key="1">
    <citation type="submission" date="2016-01" db="EMBL/GenBank/DDBJ databases">
        <authorList>
            <person name="Mitreva M."/>
            <person name="Pepin K.H."/>
            <person name="Mihindukulasuriya K.A."/>
            <person name="Fulton R."/>
            <person name="Fronick C."/>
            <person name="O'Laughlin M."/>
            <person name="Miner T."/>
            <person name="Herter B."/>
            <person name="Rosa B.A."/>
            <person name="Cordes M."/>
            <person name="Tomlinson C."/>
            <person name="Wollam A."/>
            <person name="Palsikar V.B."/>
            <person name="Mardis E.R."/>
            <person name="Wilson R.K."/>
        </authorList>
    </citation>
    <scope>NUCLEOTIDE SEQUENCE [LARGE SCALE GENOMIC DNA]</scope>
    <source>
        <strain evidence="8">KA00185</strain>
    </source>
</reference>
<feature type="transmembrane region" description="Helical" evidence="6">
    <location>
        <begin position="117"/>
        <end position="135"/>
    </location>
</feature>
<keyword evidence="8" id="KW-1185">Reference proteome</keyword>